<name>A0A9P7B9Y2_MAUEX</name>
<organism evidence="1 2">
    <name type="scientific">Maudiozyma exigua</name>
    <name type="common">Yeast</name>
    <name type="synonym">Kazachstania exigua</name>
    <dbReference type="NCBI Taxonomy" id="34358"/>
    <lineage>
        <taxon>Eukaryota</taxon>
        <taxon>Fungi</taxon>
        <taxon>Dikarya</taxon>
        <taxon>Ascomycota</taxon>
        <taxon>Saccharomycotina</taxon>
        <taxon>Saccharomycetes</taxon>
        <taxon>Saccharomycetales</taxon>
        <taxon>Saccharomycetaceae</taxon>
        <taxon>Maudiozyma</taxon>
    </lineage>
</organism>
<evidence type="ECO:0000313" key="1">
    <source>
        <dbReference type="EMBL" id="KAG0667091.1"/>
    </source>
</evidence>
<dbReference type="EMBL" id="PUHR01000099">
    <property type="protein sequence ID" value="KAG0667091.1"/>
    <property type="molecule type" value="Genomic_DNA"/>
</dbReference>
<reference evidence="1 2" key="1">
    <citation type="submission" date="2020-11" db="EMBL/GenBank/DDBJ databases">
        <title>Kefir isolates.</title>
        <authorList>
            <person name="Marcisauskas S."/>
            <person name="Kim Y."/>
            <person name="Blasche S."/>
        </authorList>
    </citation>
    <scope>NUCLEOTIDE SEQUENCE [LARGE SCALE GENOMIC DNA]</scope>
    <source>
        <strain evidence="1 2">OG2</strain>
    </source>
</reference>
<keyword evidence="2" id="KW-1185">Reference proteome</keyword>
<accession>A0A9P7B9Y2</accession>
<dbReference type="AlphaFoldDB" id="A0A9P7B9Y2"/>
<dbReference type="OrthoDB" id="4065996at2759"/>
<comment type="caution">
    <text evidence="1">The sequence shown here is derived from an EMBL/GenBank/DDBJ whole genome shotgun (WGS) entry which is preliminary data.</text>
</comment>
<evidence type="ECO:0000313" key="2">
    <source>
        <dbReference type="Proteomes" id="UP000750334"/>
    </source>
</evidence>
<gene>
    <name evidence="1" type="primary">RRG1</name>
    <name evidence="1" type="ORF">C6P45_005504</name>
</gene>
<dbReference type="Proteomes" id="UP000750334">
    <property type="component" value="Unassembled WGS sequence"/>
</dbReference>
<proteinExistence type="predicted"/>
<sequence>MLKQFSELKDHHRYVLRLYRYTIRTTHFNVSSILYRKQITNKVREKINNNRNNKSSWSVRNLLEQLESLNRYIQSGEYKQAEKLLSESKKSDNLKQIKEAIVKITPKEQPPRQDPNLLRQSNILDKYIKIKRSQGKLPHQITKLMKRKLLLPAALDWHAKLKIARIEAQLEKGVPEVYLNYTRAGPSTIWFVRSPVNKKKAQSKKLSNLIETTRKENQDILDSLDVCKQNAEWALSEALWEETLLNGNILKFDDTENILKRVDKIVNSKELLSAGTVTENLKYKDGIPISVISWLSPISDTMNKLNNTVQKRARYFDRYKDNVILKDGHIDYYKKKTADMHLRRKARFQKMMEEDVPNRSIFDMNNNLYSILEKYKF</sequence>
<protein>
    <submittedName>
        <fullName evidence="1">Essential for respiratory growth and required for mitochondrial protein synthesis</fullName>
    </submittedName>
</protein>